<dbReference type="AlphaFoldDB" id="A0A162JK51"/>
<organism evidence="3 4">
    <name type="scientific">Akanthomyces lecanii RCEF 1005</name>
    <dbReference type="NCBI Taxonomy" id="1081108"/>
    <lineage>
        <taxon>Eukaryota</taxon>
        <taxon>Fungi</taxon>
        <taxon>Dikarya</taxon>
        <taxon>Ascomycota</taxon>
        <taxon>Pezizomycotina</taxon>
        <taxon>Sordariomycetes</taxon>
        <taxon>Hypocreomycetidae</taxon>
        <taxon>Hypocreales</taxon>
        <taxon>Cordycipitaceae</taxon>
        <taxon>Akanthomyces</taxon>
        <taxon>Cordyceps confragosa</taxon>
    </lineage>
</organism>
<feature type="compositionally biased region" description="Low complexity" evidence="1">
    <location>
        <begin position="166"/>
        <end position="179"/>
    </location>
</feature>
<feature type="compositionally biased region" description="Low complexity" evidence="1">
    <location>
        <begin position="102"/>
        <end position="111"/>
    </location>
</feature>
<keyword evidence="2" id="KW-0732">Signal</keyword>
<feature type="region of interest" description="Disordered" evidence="1">
    <location>
        <begin position="82"/>
        <end position="194"/>
    </location>
</feature>
<accession>A0A162JK51</accession>
<evidence type="ECO:0000313" key="4">
    <source>
        <dbReference type="Proteomes" id="UP000076881"/>
    </source>
</evidence>
<feature type="chain" id="PRO_5007836567" evidence="2">
    <location>
        <begin position="19"/>
        <end position="240"/>
    </location>
</feature>
<reference evidence="3 4" key="1">
    <citation type="journal article" date="2016" name="Genome Biol. Evol.">
        <title>Divergent and convergent evolution of fungal pathogenicity.</title>
        <authorList>
            <person name="Shang Y."/>
            <person name="Xiao G."/>
            <person name="Zheng P."/>
            <person name="Cen K."/>
            <person name="Zhan S."/>
            <person name="Wang C."/>
        </authorList>
    </citation>
    <scope>NUCLEOTIDE SEQUENCE [LARGE SCALE GENOMIC DNA]</scope>
    <source>
        <strain evidence="3 4">RCEF 1005</strain>
    </source>
</reference>
<dbReference type="EMBL" id="AZHF01000010">
    <property type="protein sequence ID" value="OAA70162.1"/>
    <property type="molecule type" value="Genomic_DNA"/>
</dbReference>
<sequence>MKTTFAATLVCLASVVVASPVPDQETLPGFLSPIFGGVNPEKSDGQKGITGQGGNLFSNIFDSATCLVSGFLGGGNPNCKGKGSAVAPGTATPSGAAGGAPGASASGAPGASAGGAPGAAASGAPGGAPGASASGAPGGAPGASASGAPGASASGAPGASAGGAPGAAASGAPGSAPGGDNSSSQSTRYTYNYSTNDDGKLEVDVKLQNGRMCHYTIDAQGQDVKKAIAAEAQKCIAQGK</sequence>
<evidence type="ECO:0000256" key="2">
    <source>
        <dbReference type="SAM" id="SignalP"/>
    </source>
</evidence>
<protein>
    <submittedName>
        <fullName evidence="3">Uncharacterized protein</fullName>
    </submittedName>
</protein>
<dbReference type="OrthoDB" id="5088079at2759"/>
<feature type="compositionally biased region" description="Low complexity" evidence="1">
    <location>
        <begin position="142"/>
        <end position="159"/>
    </location>
</feature>
<proteinExistence type="predicted"/>
<feature type="compositionally biased region" description="Polar residues" evidence="1">
    <location>
        <begin position="180"/>
        <end position="194"/>
    </location>
</feature>
<gene>
    <name evidence="3" type="ORF">LEL_09978</name>
</gene>
<feature type="signal peptide" evidence="2">
    <location>
        <begin position="1"/>
        <end position="18"/>
    </location>
</feature>
<dbReference type="STRING" id="1081108.A0A162JK51"/>
<dbReference type="Proteomes" id="UP000076881">
    <property type="component" value="Unassembled WGS sequence"/>
</dbReference>
<comment type="caution">
    <text evidence="3">The sequence shown here is derived from an EMBL/GenBank/DDBJ whole genome shotgun (WGS) entry which is preliminary data.</text>
</comment>
<evidence type="ECO:0000313" key="3">
    <source>
        <dbReference type="EMBL" id="OAA70162.1"/>
    </source>
</evidence>
<keyword evidence="4" id="KW-1185">Reference proteome</keyword>
<name>A0A162JK51_CORDF</name>
<evidence type="ECO:0000256" key="1">
    <source>
        <dbReference type="SAM" id="MobiDB-lite"/>
    </source>
</evidence>